<organism evidence="1">
    <name type="scientific">uncultured marine thaumarchaeote KM3_128_G11</name>
    <dbReference type="NCBI Taxonomy" id="1455996"/>
    <lineage>
        <taxon>Archaea</taxon>
        <taxon>Nitrososphaerota</taxon>
        <taxon>environmental samples</taxon>
    </lineage>
</organism>
<sequence>MKKIFCPTCKKDFNEHDKRQTNLCLEKFINVVTNPVAYSSTKKIICPTCEKDMLDHNQHQALECVNKFIKQVIDNHD</sequence>
<protein>
    <submittedName>
        <fullName evidence="1">Uncharacterized protein</fullName>
    </submittedName>
</protein>
<dbReference type="AlphaFoldDB" id="A0A075G7S1"/>
<reference evidence="1" key="1">
    <citation type="journal article" date="2014" name="Genome Biol. Evol.">
        <title>Pangenome evidence for extensive interdomain horizontal transfer affecting lineage core and shell genes in uncultured planktonic thaumarchaeota and euryarchaeota.</title>
        <authorList>
            <person name="Deschamps P."/>
            <person name="Zivanovic Y."/>
            <person name="Moreira D."/>
            <person name="Rodriguez-Valera F."/>
            <person name="Lopez-Garcia P."/>
        </authorList>
    </citation>
    <scope>NUCLEOTIDE SEQUENCE</scope>
</reference>
<name>A0A075G7S1_9ARCH</name>
<proteinExistence type="predicted"/>
<accession>A0A075G7S1</accession>
<dbReference type="EMBL" id="KF900579">
    <property type="protein sequence ID" value="AIF00046.1"/>
    <property type="molecule type" value="Genomic_DNA"/>
</dbReference>
<evidence type="ECO:0000313" key="1">
    <source>
        <dbReference type="EMBL" id="AIF00046.1"/>
    </source>
</evidence>